<dbReference type="SUPFAM" id="SSF54695">
    <property type="entry name" value="POZ domain"/>
    <property type="match status" value="1"/>
</dbReference>
<evidence type="ECO:0000259" key="1">
    <source>
        <dbReference type="Pfam" id="PF02214"/>
    </source>
</evidence>
<dbReference type="GO" id="GO:0051260">
    <property type="term" value="P:protein homooligomerization"/>
    <property type="evidence" value="ECO:0007669"/>
    <property type="project" value="InterPro"/>
</dbReference>
<evidence type="ECO:0000313" key="3">
    <source>
        <dbReference type="Proteomes" id="UP001489004"/>
    </source>
</evidence>
<dbReference type="EMBL" id="JALJOR010000007">
    <property type="protein sequence ID" value="KAK9814375.1"/>
    <property type="molecule type" value="Genomic_DNA"/>
</dbReference>
<dbReference type="InterPro" id="IPR003131">
    <property type="entry name" value="T1-type_BTB"/>
</dbReference>
<dbReference type="Proteomes" id="UP001489004">
    <property type="component" value="Unassembled WGS sequence"/>
</dbReference>
<evidence type="ECO:0000313" key="2">
    <source>
        <dbReference type="EMBL" id="KAK9814375.1"/>
    </source>
</evidence>
<name>A0AAW1PX59_9CHLO</name>
<accession>A0AAW1PX59</accession>
<dbReference type="AlphaFoldDB" id="A0AAW1PX59"/>
<sequence length="194" mass="21763">MLKIDRCANQFVHILNCYRTGILTLPPGTSWDSIQSELDFYQIPDGALPVAIQLYTKTVRHVDDVIKRLLADPQLQAAAQAGYGCWRFGFITSEKAATLKPWEVISIRPCPSGGFQPCDEHLTVRDDARLTLAETLMPMLTDKLASKGFTVRWIKDAITTNTLPLEEGGTKWHGSYCDVMEISWMTARDHTAYA</sequence>
<gene>
    <name evidence="2" type="ORF">WJX72_004799</name>
</gene>
<dbReference type="InterPro" id="IPR011333">
    <property type="entry name" value="SKP1/BTB/POZ_sf"/>
</dbReference>
<dbReference type="Gene3D" id="3.30.710.10">
    <property type="entry name" value="Potassium Channel Kv1.1, Chain A"/>
    <property type="match status" value="1"/>
</dbReference>
<organism evidence="2 3">
    <name type="scientific">[Myrmecia] bisecta</name>
    <dbReference type="NCBI Taxonomy" id="41462"/>
    <lineage>
        <taxon>Eukaryota</taxon>
        <taxon>Viridiplantae</taxon>
        <taxon>Chlorophyta</taxon>
        <taxon>core chlorophytes</taxon>
        <taxon>Trebouxiophyceae</taxon>
        <taxon>Trebouxiales</taxon>
        <taxon>Trebouxiaceae</taxon>
        <taxon>Myrmecia</taxon>
    </lineage>
</organism>
<proteinExistence type="predicted"/>
<keyword evidence="3" id="KW-1185">Reference proteome</keyword>
<dbReference type="Pfam" id="PF02214">
    <property type="entry name" value="BTB_2"/>
    <property type="match status" value="1"/>
</dbReference>
<comment type="caution">
    <text evidence="2">The sequence shown here is derived from an EMBL/GenBank/DDBJ whole genome shotgun (WGS) entry which is preliminary data.</text>
</comment>
<protein>
    <recommendedName>
        <fullName evidence="1">Potassium channel tetramerisation-type BTB domain-containing protein</fullName>
    </recommendedName>
</protein>
<reference evidence="2 3" key="1">
    <citation type="journal article" date="2024" name="Nat. Commun.">
        <title>Phylogenomics reveals the evolutionary origins of lichenization in chlorophyte algae.</title>
        <authorList>
            <person name="Puginier C."/>
            <person name="Libourel C."/>
            <person name="Otte J."/>
            <person name="Skaloud P."/>
            <person name="Haon M."/>
            <person name="Grisel S."/>
            <person name="Petersen M."/>
            <person name="Berrin J.G."/>
            <person name="Delaux P.M."/>
            <person name="Dal Grande F."/>
            <person name="Keller J."/>
        </authorList>
    </citation>
    <scope>NUCLEOTIDE SEQUENCE [LARGE SCALE GENOMIC DNA]</scope>
    <source>
        <strain evidence="2 3">SAG 2043</strain>
    </source>
</reference>
<feature type="domain" description="Potassium channel tetramerisation-type BTB" evidence="1">
    <location>
        <begin position="4"/>
        <end position="45"/>
    </location>
</feature>